<evidence type="ECO:0000256" key="1">
    <source>
        <dbReference type="SAM" id="MobiDB-lite"/>
    </source>
</evidence>
<dbReference type="AlphaFoldDB" id="A0A1A8WTN7"/>
<name>A0A1A8WTN7_PLAOA</name>
<organism evidence="3 4">
    <name type="scientific">Plasmodium ovale curtisi</name>
    <dbReference type="NCBI Taxonomy" id="864141"/>
    <lineage>
        <taxon>Eukaryota</taxon>
        <taxon>Sar</taxon>
        <taxon>Alveolata</taxon>
        <taxon>Apicomplexa</taxon>
        <taxon>Aconoidasida</taxon>
        <taxon>Haemosporida</taxon>
        <taxon>Plasmodiidae</taxon>
        <taxon>Plasmodium</taxon>
        <taxon>Plasmodium (Plasmodium)</taxon>
    </lineage>
</organism>
<reference evidence="3" key="2">
    <citation type="submission" date="2016-05" db="EMBL/GenBank/DDBJ databases">
        <authorList>
            <person name="Lavstsen T."/>
            <person name="Jespersen J.S."/>
        </authorList>
    </citation>
    <scope>NUCLEOTIDE SEQUENCE [LARGE SCALE GENOMIC DNA]</scope>
</reference>
<evidence type="ECO:0000313" key="4">
    <source>
        <dbReference type="Proteomes" id="UP000078546"/>
    </source>
</evidence>
<dbReference type="Proteomes" id="UP000078560">
    <property type="component" value="Unassembled WGS sequence"/>
</dbReference>
<dbReference type="EMBL" id="FLQV01000584">
    <property type="protein sequence ID" value="SBS96268.1"/>
    <property type="molecule type" value="Genomic_DNA"/>
</dbReference>
<dbReference type="Proteomes" id="UP000078546">
    <property type="component" value="Unassembled WGS sequence"/>
</dbReference>
<proteinExistence type="predicted"/>
<evidence type="ECO:0000313" key="3">
    <source>
        <dbReference type="EMBL" id="SBS96268.1"/>
    </source>
</evidence>
<evidence type="ECO:0000313" key="2">
    <source>
        <dbReference type="EMBL" id="SBS85970.1"/>
    </source>
</evidence>
<sequence>MEAIVARPHIVIANAVISILEMAETRMGRAERLLYVFPSMSPSTAQHSTSHLNCFEERKKGWKKKEHKGLKEQMGKRKHASFSFHL</sequence>
<reference evidence="4 5" key="1">
    <citation type="submission" date="2016-05" db="EMBL/GenBank/DDBJ databases">
        <authorList>
            <person name="Naeem Raeece"/>
        </authorList>
    </citation>
    <scope>NUCLEOTIDE SEQUENCE [LARGE SCALE GENOMIC DNA]</scope>
</reference>
<protein>
    <submittedName>
        <fullName evidence="3">Uncharacterized protein</fullName>
    </submittedName>
</protein>
<evidence type="ECO:0000313" key="5">
    <source>
        <dbReference type="Proteomes" id="UP000078560"/>
    </source>
</evidence>
<dbReference type="EMBL" id="FLQU01000462">
    <property type="protein sequence ID" value="SBS85970.1"/>
    <property type="molecule type" value="Genomic_DNA"/>
</dbReference>
<feature type="region of interest" description="Disordered" evidence="1">
    <location>
        <begin position="63"/>
        <end position="86"/>
    </location>
</feature>
<gene>
    <name evidence="3" type="ORF">POVCU1_031740</name>
    <name evidence="2" type="ORF">POVCU2_0034510</name>
</gene>
<accession>A0A1A8WTN7</accession>